<evidence type="ECO:0000313" key="4">
    <source>
        <dbReference type="EMBL" id="KAG2462402.1"/>
    </source>
</evidence>
<proteinExistence type="inferred from homology"/>
<comment type="caution">
    <text evidence="4">The sequence shown here is derived from an EMBL/GenBank/DDBJ whole genome shotgun (WGS) entry which is preliminary data.</text>
</comment>
<comment type="similarity">
    <text evidence="1">Belongs to the ADP-ribosylglycohydrolase family.</text>
</comment>
<keyword evidence="2" id="KW-0460">Magnesium</keyword>
<comment type="cofactor">
    <cofactor evidence="2">
        <name>Mg(2+)</name>
        <dbReference type="ChEBI" id="CHEBI:18420"/>
    </cofactor>
    <text evidence="2">Binds 2 magnesium ions per subunit.</text>
</comment>
<feature type="compositionally biased region" description="Basic and acidic residues" evidence="3">
    <location>
        <begin position="532"/>
        <end position="544"/>
    </location>
</feature>
<feature type="region of interest" description="Disordered" evidence="3">
    <location>
        <begin position="610"/>
        <end position="635"/>
    </location>
</feature>
<dbReference type="GO" id="GO:0046872">
    <property type="term" value="F:metal ion binding"/>
    <property type="evidence" value="ECO:0007669"/>
    <property type="project" value="UniProtKB-KW"/>
</dbReference>
<reference evidence="4 5" key="1">
    <citation type="journal article" date="2021" name="Cell">
        <title>Tracing the genetic footprints of vertebrate landing in non-teleost ray-finned fishes.</title>
        <authorList>
            <person name="Bi X."/>
            <person name="Wang K."/>
            <person name="Yang L."/>
            <person name="Pan H."/>
            <person name="Jiang H."/>
            <person name="Wei Q."/>
            <person name="Fang M."/>
            <person name="Yu H."/>
            <person name="Zhu C."/>
            <person name="Cai Y."/>
            <person name="He Y."/>
            <person name="Gan X."/>
            <person name="Zeng H."/>
            <person name="Yu D."/>
            <person name="Zhu Y."/>
            <person name="Jiang H."/>
            <person name="Qiu Q."/>
            <person name="Yang H."/>
            <person name="Zhang Y.E."/>
            <person name="Wang W."/>
            <person name="Zhu M."/>
            <person name="He S."/>
            <person name="Zhang G."/>
        </authorList>
    </citation>
    <scope>NUCLEOTIDE SEQUENCE [LARGE SCALE GENOMIC DNA]</scope>
    <source>
        <strain evidence="4">Bchr_013</strain>
    </source>
</reference>
<dbReference type="Pfam" id="PF03747">
    <property type="entry name" value="ADP_ribosyl_GH"/>
    <property type="match status" value="1"/>
</dbReference>
<name>A0A8X8BQ43_POLSE</name>
<dbReference type="InterPro" id="IPR005502">
    <property type="entry name" value="Ribosyl_crysJ1"/>
</dbReference>
<keyword evidence="2" id="KW-0479">Metal-binding</keyword>
<dbReference type="AlphaFoldDB" id="A0A8X8BQ43"/>
<gene>
    <name evidence="4" type="primary">Adprhl1_0</name>
    <name evidence="4" type="ORF">GTO96_0000853</name>
</gene>
<feature type="binding site" evidence="2">
    <location>
        <position position="227"/>
    </location>
    <ligand>
        <name>Mg(2+)</name>
        <dbReference type="ChEBI" id="CHEBI:18420"/>
        <label>1</label>
    </ligand>
</feature>
<dbReference type="InterPro" id="IPR036705">
    <property type="entry name" value="Ribosyl_crysJ1_sf"/>
</dbReference>
<accession>A0A8X8BQ43</accession>
<dbReference type="Gene3D" id="1.10.4080.10">
    <property type="entry name" value="ADP-ribosylation/Crystallin J1"/>
    <property type="match status" value="1"/>
</dbReference>
<feature type="compositionally biased region" description="Basic and acidic residues" evidence="3">
    <location>
        <begin position="611"/>
        <end position="621"/>
    </location>
</feature>
<sequence>MELSELGRTLCYQNSHHTIWNCDQKRQEQQIDGSPEKITECPETRDIPLVLQLHMATAESLVSEAKFGVATRGLSIGMCYSKPEQLGDLVQASIECGRMTHSYPAGKPISLWGHDMLAVMPLAEEYCRKKIAQFSDYRENWIHFEMKWQYFLQHRKNNQDGHEWSLNCGTCDVKEGLKLHRRWCSELSGRDSHLEITLVVYDAFLSSGNDWNKLCQMAMSHEGDTESVATIAGCLYGLLYGTGKVPKCCLQKLVLRNKMKQLGQELYHVANGKRAYLGEEFTSCYDASTSLRHIVKKLSNKRTLDEINNLLNYMAILEKDLAQKESSKSTSLENNRLGKVTMPKKPRPTRFQLLQARFTKLGLKNILEKPTINEPEGKNAISKKICRHALKPLQVQNRNSVKETVEETPMLEKDKSGIFVEGNEYTCSLSQTNPKKLEMETPPDLQVQVSHSTFLHDAFPNNRVFPIQTTDKGPGPDLTVLRANTTKTVMKVQNEDFAKSEMVSLESDLMQTQQTQQQDPRAESGTLGSPTKEVHISNKKKQQDNRNQMHIAQRISPKLPVQAHGYLEPNQINHIYSYSEKYQQSTNCQSLPAHLARTNLFGNVPMQLTDSQERAKPETKISQKPVPGLTLHENLRPPPTVVIVAAANTGDLNDPSLQRTTNEDNSQMCQQRVLQVISLTDDRMTTTFSKNPVLKESGAILKVQDTKIKECGVVTKSEPTAKTTSEVHLCKQIGLPSMGLSEQSSKDFPWKYKVYSYAEPVTFPQ</sequence>
<keyword evidence="5" id="KW-1185">Reference proteome</keyword>
<feature type="non-terminal residue" evidence="4">
    <location>
        <position position="765"/>
    </location>
</feature>
<dbReference type="PANTHER" id="PTHR16222">
    <property type="entry name" value="ADP-RIBOSYLGLYCOHYDROLASE"/>
    <property type="match status" value="1"/>
</dbReference>
<evidence type="ECO:0000256" key="1">
    <source>
        <dbReference type="ARBA" id="ARBA00010702"/>
    </source>
</evidence>
<evidence type="ECO:0000313" key="5">
    <source>
        <dbReference type="Proteomes" id="UP000886611"/>
    </source>
</evidence>
<dbReference type="SUPFAM" id="SSF101478">
    <property type="entry name" value="ADP-ribosylglycohydrolase"/>
    <property type="match status" value="1"/>
</dbReference>
<organism evidence="4 5">
    <name type="scientific">Polypterus senegalus</name>
    <name type="common">Senegal bichir</name>
    <dbReference type="NCBI Taxonomy" id="55291"/>
    <lineage>
        <taxon>Eukaryota</taxon>
        <taxon>Metazoa</taxon>
        <taxon>Chordata</taxon>
        <taxon>Craniata</taxon>
        <taxon>Vertebrata</taxon>
        <taxon>Euteleostomi</taxon>
        <taxon>Actinopterygii</taxon>
        <taxon>Polypteriformes</taxon>
        <taxon>Polypteridae</taxon>
        <taxon>Polypterus</taxon>
    </lineage>
</organism>
<feature type="binding site" evidence="2">
    <location>
        <position position="224"/>
    </location>
    <ligand>
        <name>Mg(2+)</name>
        <dbReference type="ChEBI" id="CHEBI:18420"/>
        <label>1</label>
    </ligand>
</feature>
<dbReference type="EMBL" id="JAATIS010004040">
    <property type="protein sequence ID" value="KAG2462402.1"/>
    <property type="molecule type" value="Genomic_DNA"/>
</dbReference>
<feature type="region of interest" description="Disordered" evidence="3">
    <location>
        <begin position="507"/>
        <end position="548"/>
    </location>
</feature>
<evidence type="ECO:0000256" key="3">
    <source>
        <dbReference type="SAM" id="MobiDB-lite"/>
    </source>
</evidence>
<evidence type="ECO:0000256" key="2">
    <source>
        <dbReference type="PIRSR" id="PIRSR605502-1"/>
    </source>
</evidence>
<dbReference type="Proteomes" id="UP000886611">
    <property type="component" value="Unassembled WGS sequence"/>
</dbReference>
<dbReference type="InterPro" id="IPR050792">
    <property type="entry name" value="ADP-ribosylglycohydrolase"/>
</dbReference>
<feature type="non-terminal residue" evidence="4">
    <location>
        <position position="1"/>
    </location>
</feature>
<dbReference type="PANTHER" id="PTHR16222:SF23">
    <property type="entry name" value="INACTIVE ADP-RIBOSYLTRANSFERASE ARH2"/>
    <property type="match status" value="1"/>
</dbReference>
<protein>
    <submittedName>
        <fullName evidence="4">ARHL1 protein</fullName>
    </submittedName>
</protein>